<gene>
    <name evidence="2" type="ORF">E3A20_00290</name>
</gene>
<reference evidence="2 3" key="1">
    <citation type="submission" date="2019-08" db="EMBL/GenBank/DDBJ databases">
        <title>100 year-old enigma solved: identification of Planctomyces bekefii, the type genus and species of the phylum Planctomycetes.</title>
        <authorList>
            <person name="Svetlana D.N."/>
            <person name="Overmann J."/>
        </authorList>
    </citation>
    <scope>NUCLEOTIDE SEQUENCE [LARGE SCALE GENOMIC DNA]</scope>
    <source>
        <strain evidence="2">Phe10_nw2017</strain>
    </source>
</reference>
<proteinExistence type="predicted"/>
<dbReference type="AlphaFoldDB" id="A0A5C6ME17"/>
<evidence type="ECO:0000259" key="1">
    <source>
        <dbReference type="Pfam" id="PF23892"/>
    </source>
</evidence>
<dbReference type="InterPro" id="IPR056412">
    <property type="entry name" value="Ig_CycH"/>
</dbReference>
<comment type="caution">
    <text evidence="2">The sequence shown here is derived from an EMBL/GenBank/DDBJ whole genome shotgun (WGS) entry which is preliminary data.</text>
</comment>
<organism evidence="2 3">
    <name type="scientific">Planctomyces bekefii</name>
    <dbReference type="NCBI Taxonomy" id="1653850"/>
    <lineage>
        <taxon>Bacteria</taxon>
        <taxon>Pseudomonadati</taxon>
        <taxon>Planctomycetota</taxon>
        <taxon>Planctomycetia</taxon>
        <taxon>Planctomycetales</taxon>
        <taxon>Planctomycetaceae</taxon>
        <taxon>Planctomyces</taxon>
    </lineage>
</organism>
<dbReference type="Pfam" id="PF23892">
    <property type="entry name" value="Ig_CycH"/>
    <property type="match status" value="1"/>
</dbReference>
<dbReference type="EMBL" id="SRHE01000002">
    <property type="protein sequence ID" value="TWW12794.1"/>
    <property type="molecule type" value="Genomic_DNA"/>
</dbReference>
<keyword evidence="3" id="KW-1185">Reference proteome</keyword>
<reference evidence="2 3" key="2">
    <citation type="submission" date="2019-08" db="EMBL/GenBank/DDBJ databases">
        <authorList>
            <person name="Henke P."/>
        </authorList>
    </citation>
    <scope>NUCLEOTIDE SEQUENCE [LARGE SCALE GENOMIC DNA]</scope>
    <source>
        <strain evidence="2">Phe10_nw2017</strain>
    </source>
</reference>
<protein>
    <recommendedName>
        <fullName evidence="1">Cytochrome c-type biogenesis protein H Ig-like domain-containing protein</fullName>
    </recommendedName>
</protein>
<dbReference type="Proteomes" id="UP000321083">
    <property type="component" value="Unassembled WGS sequence"/>
</dbReference>
<accession>A0A5C6ME17</accession>
<evidence type="ECO:0000313" key="2">
    <source>
        <dbReference type="EMBL" id="TWW12794.1"/>
    </source>
</evidence>
<evidence type="ECO:0000313" key="3">
    <source>
        <dbReference type="Proteomes" id="UP000321083"/>
    </source>
</evidence>
<feature type="domain" description="Cytochrome c-type biogenesis protein H Ig-like" evidence="1">
    <location>
        <begin position="37"/>
        <end position="146"/>
    </location>
</feature>
<sequence length="150" mass="16130">MKKVGLIIGIGLVGIVGVAIMTAGQMGETNHAFARGKVVLDESVRDRSQGFRTLFIIALGKDRPMPLGAFRKSIDGELKGELYEFVLTKDSLQLMPGAMGADFPDEFKLKARLDQDGSAGPDQPGDVVGEIESVKKGSEGLELRINRVVE</sequence>
<name>A0A5C6ME17_9PLAN</name>